<comment type="similarity">
    <text evidence="1">Belongs to the YciI family.</text>
</comment>
<dbReference type="InterPro" id="IPR011008">
    <property type="entry name" value="Dimeric_a/b-barrel"/>
</dbReference>
<dbReference type="SUPFAM" id="SSF54909">
    <property type="entry name" value="Dimeric alpha+beta barrel"/>
    <property type="match status" value="1"/>
</dbReference>
<dbReference type="InterPro" id="IPR005545">
    <property type="entry name" value="YCII"/>
</dbReference>
<name>A0A4Z0HFY4_9ACTN</name>
<accession>A0A4Z0HFY4</accession>
<dbReference type="Proteomes" id="UP000297948">
    <property type="component" value="Unassembled WGS sequence"/>
</dbReference>
<dbReference type="AlphaFoldDB" id="A0A4Z0HFY4"/>
<sequence length="105" mass="11220">MEEASMLHLLSLHYTGSEQAVEPFIRDHVAYLERHHKEGTFLVSGQTVPASIGGAIIARGVDRLAIERIAAADPFVTNGVATYSITTITPGRTHPELASLLGPGD</sequence>
<comment type="caution">
    <text evidence="3">The sequence shown here is derived from an EMBL/GenBank/DDBJ whole genome shotgun (WGS) entry which is preliminary data.</text>
</comment>
<evidence type="ECO:0000256" key="1">
    <source>
        <dbReference type="ARBA" id="ARBA00007689"/>
    </source>
</evidence>
<keyword evidence="4" id="KW-1185">Reference proteome</keyword>
<proteinExistence type="inferred from homology"/>
<dbReference type="Gene3D" id="3.30.70.1060">
    <property type="entry name" value="Dimeric alpha+beta barrel"/>
    <property type="match status" value="1"/>
</dbReference>
<dbReference type="Pfam" id="PF03795">
    <property type="entry name" value="YCII"/>
    <property type="match status" value="1"/>
</dbReference>
<dbReference type="PANTHER" id="PTHR37828:SF1">
    <property type="entry name" value="YCII-RELATED DOMAIN-CONTAINING PROTEIN"/>
    <property type="match status" value="1"/>
</dbReference>
<evidence type="ECO:0000313" key="3">
    <source>
        <dbReference type="EMBL" id="TGB14261.1"/>
    </source>
</evidence>
<organism evidence="3 4">
    <name type="scientific">Streptomyces palmae</name>
    <dbReference type="NCBI Taxonomy" id="1701085"/>
    <lineage>
        <taxon>Bacteria</taxon>
        <taxon>Bacillati</taxon>
        <taxon>Actinomycetota</taxon>
        <taxon>Actinomycetes</taxon>
        <taxon>Kitasatosporales</taxon>
        <taxon>Streptomycetaceae</taxon>
        <taxon>Streptomyces</taxon>
    </lineage>
</organism>
<evidence type="ECO:0000259" key="2">
    <source>
        <dbReference type="Pfam" id="PF03795"/>
    </source>
</evidence>
<protein>
    <recommendedName>
        <fullName evidence="2">YCII-related domain-containing protein</fullName>
    </recommendedName>
</protein>
<evidence type="ECO:0000313" key="4">
    <source>
        <dbReference type="Proteomes" id="UP000297948"/>
    </source>
</evidence>
<dbReference type="OrthoDB" id="9814407at2"/>
<dbReference type="PANTHER" id="PTHR37828">
    <property type="entry name" value="GSR2449 PROTEIN"/>
    <property type="match status" value="1"/>
</dbReference>
<dbReference type="EMBL" id="SRID01000053">
    <property type="protein sequence ID" value="TGB14261.1"/>
    <property type="molecule type" value="Genomic_DNA"/>
</dbReference>
<feature type="domain" description="YCII-related" evidence="2">
    <location>
        <begin position="9"/>
        <end position="87"/>
    </location>
</feature>
<reference evidence="3 4" key="1">
    <citation type="submission" date="2019-03" db="EMBL/GenBank/DDBJ databases">
        <authorList>
            <person name="Gonzalez-Pimentel J.L."/>
        </authorList>
    </citation>
    <scope>NUCLEOTIDE SEQUENCE [LARGE SCALE GENOMIC DNA]</scope>
    <source>
        <strain evidence="3 4">JCM 31289</strain>
    </source>
</reference>
<gene>
    <name evidence="3" type="ORF">E4099_08635</name>
</gene>